<dbReference type="SUPFAM" id="SSF90123">
    <property type="entry name" value="ABC transporter transmembrane region"/>
    <property type="match status" value="1"/>
</dbReference>
<dbReference type="GO" id="GO:0042760">
    <property type="term" value="P:very long-chain fatty acid catabolic process"/>
    <property type="evidence" value="ECO:0007669"/>
    <property type="project" value="TreeGrafter"/>
</dbReference>
<feature type="region of interest" description="Disordered" evidence="8">
    <location>
        <begin position="1108"/>
        <end position="1140"/>
    </location>
</feature>
<name>A0A388KHD4_CHABU</name>
<evidence type="ECO:0000259" key="11">
    <source>
        <dbReference type="PROSITE" id="PS50929"/>
    </source>
</evidence>
<reference evidence="12 13" key="1">
    <citation type="journal article" date="2018" name="Cell">
        <title>The Chara Genome: Secondary Complexity and Implications for Plant Terrestrialization.</title>
        <authorList>
            <person name="Nishiyama T."/>
            <person name="Sakayama H."/>
            <person name="Vries J.D."/>
            <person name="Buschmann H."/>
            <person name="Saint-Marcoux D."/>
            <person name="Ullrich K.K."/>
            <person name="Haas F.B."/>
            <person name="Vanderstraeten L."/>
            <person name="Becker D."/>
            <person name="Lang D."/>
            <person name="Vosolsobe S."/>
            <person name="Rombauts S."/>
            <person name="Wilhelmsson P.K.I."/>
            <person name="Janitza P."/>
            <person name="Kern R."/>
            <person name="Heyl A."/>
            <person name="Rumpler F."/>
            <person name="Villalobos L.I.A.C."/>
            <person name="Clay J.M."/>
            <person name="Skokan R."/>
            <person name="Toyoda A."/>
            <person name="Suzuki Y."/>
            <person name="Kagoshima H."/>
            <person name="Schijlen E."/>
            <person name="Tajeshwar N."/>
            <person name="Catarino B."/>
            <person name="Hetherington A.J."/>
            <person name="Saltykova A."/>
            <person name="Bonnot C."/>
            <person name="Breuninger H."/>
            <person name="Symeonidi A."/>
            <person name="Radhakrishnan G.V."/>
            <person name="Van Nieuwerburgh F."/>
            <person name="Deforce D."/>
            <person name="Chang C."/>
            <person name="Karol K.G."/>
            <person name="Hedrich R."/>
            <person name="Ulvskov P."/>
            <person name="Glockner G."/>
            <person name="Delwiche C.F."/>
            <person name="Petrasek J."/>
            <person name="Van de Peer Y."/>
            <person name="Friml J."/>
            <person name="Beilby M."/>
            <person name="Dolan L."/>
            <person name="Kohara Y."/>
            <person name="Sugano S."/>
            <person name="Fujiyama A."/>
            <person name="Delaux P.-M."/>
            <person name="Quint M."/>
            <person name="TheiBen G."/>
            <person name="Hagemann M."/>
            <person name="Harholt J."/>
            <person name="Dunand C."/>
            <person name="Zachgo S."/>
            <person name="Langdale J."/>
            <person name="Maumus F."/>
            <person name="Straeten D.V.D."/>
            <person name="Gould S.B."/>
            <person name="Rensing S.A."/>
        </authorList>
    </citation>
    <scope>NUCLEOTIDE SEQUENCE [LARGE SCALE GENOMIC DNA]</scope>
    <source>
        <strain evidence="12 13">S276</strain>
    </source>
</reference>
<evidence type="ECO:0000259" key="10">
    <source>
        <dbReference type="PROSITE" id="PS50893"/>
    </source>
</evidence>
<keyword evidence="2" id="KW-0813">Transport</keyword>
<dbReference type="GO" id="GO:0140359">
    <property type="term" value="F:ABC-type transporter activity"/>
    <property type="evidence" value="ECO:0007669"/>
    <property type="project" value="InterPro"/>
</dbReference>
<feature type="domain" description="ABC transmembrane type-1" evidence="11">
    <location>
        <begin position="197"/>
        <end position="394"/>
    </location>
</feature>
<feature type="region of interest" description="Disordered" evidence="8">
    <location>
        <begin position="775"/>
        <end position="815"/>
    </location>
</feature>
<dbReference type="InterPro" id="IPR050835">
    <property type="entry name" value="ABC_transporter_sub-D"/>
</dbReference>
<dbReference type="PROSITE" id="PS00211">
    <property type="entry name" value="ABC_TRANSPORTER_1"/>
    <property type="match status" value="1"/>
</dbReference>
<dbReference type="InterPro" id="IPR003439">
    <property type="entry name" value="ABC_transporter-like_ATP-bd"/>
</dbReference>
<evidence type="ECO:0000256" key="3">
    <source>
        <dbReference type="ARBA" id="ARBA00022692"/>
    </source>
</evidence>
<dbReference type="GO" id="GO:0005778">
    <property type="term" value="C:peroxisomal membrane"/>
    <property type="evidence" value="ECO:0007669"/>
    <property type="project" value="TreeGrafter"/>
</dbReference>
<evidence type="ECO:0000256" key="5">
    <source>
        <dbReference type="ARBA" id="ARBA00022840"/>
    </source>
</evidence>
<feature type="transmembrane region" description="Helical" evidence="9">
    <location>
        <begin position="215"/>
        <end position="238"/>
    </location>
</feature>
<accession>A0A388KHD4</accession>
<feature type="domain" description="ABC transporter" evidence="10">
    <location>
        <begin position="953"/>
        <end position="1298"/>
    </location>
</feature>
<dbReference type="SMART" id="SM00382">
    <property type="entry name" value="AAA"/>
    <property type="match status" value="1"/>
</dbReference>
<evidence type="ECO:0000256" key="6">
    <source>
        <dbReference type="ARBA" id="ARBA00022989"/>
    </source>
</evidence>
<dbReference type="GO" id="GO:0015910">
    <property type="term" value="P:long-chain fatty acid import into peroxisome"/>
    <property type="evidence" value="ECO:0007669"/>
    <property type="project" value="TreeGrafter"/>
</dbReference>
<comment type="similarity">
    <text evidence="1">Belongs to the ABC transporter superfamily. ABCD family. Peroxisomal fatty acyl CoA transporter (TC 3.A.1.203) subfamily.</text>
</comment>
<feature type="region of interest" description="Disordered" evidence="8">
    <location>
        <begin position="86"/>
        <end position="123"/>
    </location>
</feature>
<comment type="caution">
    <text evidence="12">The sequence shown here is derived from an EMBL/GenBank/DDBJ whole genome shotgun (WGS) entry which is preliminary data.</text>
</comment>
<evidence type="ECO:0000256" key="7">
    <source>
        <dbReference type="ARBA" id="ARBA00023136"/>
    </source>
</evidence>
<evidence type="ECO:0000313" key="13">
    <source>
        <dbReference type="Proteomes" id="UP000265515"/>
    </source>
</evidence>
<evidence type="ECO:0000256" key="2">
    <source>
        <dbReference type="ARBA" id="ARBA00022448"/>
    </source>
</evidence>
<dbReference type="EMBL" id="BFEA01000114">
    <property type="protein sequence ID" value="GBG69418.1"/>
    <property type="molecule type" value="Genomic_DNA"/>
</dbReference>
<evidence type="ECO:0008006" key="14">
    <source>
        <dbReference type="Google" id="ProtNLM"/>
    </source>
</evidence>
<dbReference type="InterPro" id="IPR019362">
    <property type="entry name" value="MMADHC"/>
</dbReference>
<feature type="compositionally biased region" description="Low complexity" evidence="8">
    <location>
        <begin position="483"/>
        <end position="494"/>
    </location>
</feature>
<dbReference type="GO" id="GO:0006635">
    <property type="term" value="P:fatty acid beta-oxidation"/>
    <property type="evidence" value="ECO:0007669"/>
    <property type="project" value="TreeGrafter"/>
</dbReference>
<gene>
    <name evidence="12" type="ORF">CBR_g4112</name>
</gene>
<dbReference type="GO" id="GO:0009235">
    <property type="term" value="P:cobalamin metabolic process"/>
    <property type="evidence" value="ECO:0007669"/>
    <property type="project" value="InterPro"/>
</dbReference>
<dbReference type="Gene3D" id="1.20.1560.10">
    <property type="entry name" value="ABC transporter type 1, transmembrane domain"/>
    <property type="match status" value="1"/>
</dbReference>
<keyword evidence="3 9" id="KW-0812">Transmembrane</keyword>
<proteinExistence type="inferred from homology"/>
<keyword evidence="6 9" id="KW-1133">Transmembrane helix</keyword>
<dbReference type="Gene3D" id="3.40.50.300">
    <property type="entry name" value="P-loop containing nucleotide triphosphate hydrolases"/>
    <property type="match status" value="2"/>
</dbReference>
<dbReference type="OrthoDB" id="422637at2759"/>
<feature type="region of interest" description="Disordered" evidence="8">
    <location>
        <begin position="479"/>
        <end position="509"/>
    </location>
</feature>
<evidence type="ECO:0000256" key="8">
    <source>
        <dbReference type="SAM" id="MobiDB-lite"/>
    </source>
</evidence>
<dbReference type="SUPFAM" id="SSF52540">
    <property type="entry name" value="P-loop containing nucleoside triphosphate hydrolases"/>
    <property type="match status" value="1"/>
</dbReference>
<evidence type="ECO:0000256" key="9">
    <source>
        <dbReference type="SAM" id="Phobius"/>
    </source>
</evidence>
<dbReference type="STRING" id="69332.A0A388KHD4"/>
<dbReference type="PROSITE" id="PS50929">
    <property type="entry name" value="ABC_TM1F"/>
    <property type="match status" value="1"/>
</dbReference>
<dbReference type="Pfam" id="PF06472">
    <property type="entry name" value="ABC_membrane_2"/>
    <property type="match status" value="1"/>
</dbReference>
<dbReference type="Pfam" id="PF00005">
    <property type="entry name" value="ABC_tran"/>
    <property type="match status" value="1"/>
</dbReference>
<evidence type="ECO:0000256" key="4">
    <source>
        <dbReference type="ARBA" id="ARBA00022741"/>
    </source>
</evidence>
<evidence type="ECO:0000313" key="12">
    <source>
        <dbReference type="EMBL" id="GBG69418.1"/>
    </source>
</evidence>
<dbReference type="PANTHER" id="PTHR11384">
    <property type="entry name" value="ATP-BINDING CASSETTE, SUB-FAMILY D MEMBER"/>
    <property type="match status" value="1"/>
</dbReference>
<dbReference type="GO" id="GO:0007031">
    <property type="term" value="P:peroxisome organization"/>
    <property type="evidence" value="ECO:0007669"/>
    <property type="project" value="TreeGrafter"/>
</dbReference>
<organism evidence="12 13">
    <name type="scientific">Chara braunii</name>
    <name type="common">Braun's stonewort</name>
    <dbReference type="NCBI Taxonomy" id="69332"/>
    <lineage>
        <taxon>Eukaryota</taxon>
        <taxon>Viridiplantae</taxon>
        <taxon>Streptophyta</taxon>
        <taxon>Charophyceae</taxon>
        <taxon>Charales</taxon>
        <taxon>Characeae</taxon>
        <taxon>Chara</taxon>
    </lineage>
</organism>
<keyword evidence="4" id="KW-0547">Nucleotide-binding</keyword>
<dbReference type="PROSITE" id="PS50893">
    <property type="entry name" value="ABC_TRANSPORTER_2"/>
    <property type="match status" value="1"/>
</dbReference>
<dbReference type="InterPro" id="IPR036640">
    <property type="entry name" value="ABC1_TM_sf"/>
</dbReference>
<protein>
    <recommendedName>
        <fullName evidence="14">ABC transporter domain-containing protein</fullName>
    </recommendedName>
</protein>
<keyword evidence="13" id="KW-1185">Reference proteome</keyword>
<dbReference type="GO" id="GO:0005324">
    <property type="term" value="F:long-chain fatty acid transmembrane transporter activity"/>
    <property type="evidence" value="ECO:0007669"/>
    <property type="project" value="TreeGrafter"/>
</dbReference>
<dbReference type="GO" id="GO:0005524">
    <property type="term" value="F:ATP binding"/>
    <property type="evidence" value="ECO:0007669"/>
    <property type="project" value="UniProtKB-KW"/>
</dbReference>
<feature type="transmembrane region" description="Helical" evidence="9">
    <location>
        <begin position="6"/>
        <end position="27"/>
    </location>
</feature>
<dbReference type="GO" id="GO:0016887">
    <property type="term" value="F:ATP hydrolysis activity"/>
    <property type="evidence" value="ECO:0007669"/>
    <property type="project" value="InterPro"/>
</dbReference>
<dbReference type="InterPro" id="IPR003593">
    <property type="entry name" value="AAA+_ATPase"/>
</dbReference>
<dbReference type="OMA" id="WYTIESA"/>
<dbReference type="InterPro" id="IPR027417">
    <property type="entry name" value="P-loop_NTPase"/>
</dbReference>
<dbReference type="Gramene" id="GBG69418">
    <property type="protein sequence ID" value="GBG69418"/>
    <property type="gene ID" value="CBR_g4112"/>
</dbReference>
<evidence type="ECO:0000256" key="1">
    <source>
        <dbReference type="ARBA" id="ARBA00008575"/>
    </source>
</evidence>
<dbReference type="InterPro" id="IPR017871">
    <property type="entry name" value="ABC_transporter-like_CS"/>
</dbReference>
<dbReference type="Pfam" id="PF10229">
    <property type="entry name" value="MMADHC"/>
    <property type="match status" value="1"/>
</dbReference>
<feature type="compositionally biased region" description="Basic and acidic residues" evidence="8">
    <location>
        <begin position="89"/>
        <end position="98"/>
    </location>
</feature>
<keyword evidence="7 9" id="KW-0472">Membrane</keyword>
<dbReference type="InterPro" id="IPR011527">
    <property type="entry name" value="ABC1_TM_dom"/>
</dbReference>
<feature type="transmembrane region" description="Helical" evidence="9">
    <location>
        <begin position="338"/>
        <end position="361"/>
    </location>
</feature>
<sequence>MAYSLLWYTIESACSALQLAVTEYLCLQWRRRLTQAAHEGYFQGQNILVLARQQRCRVSSFQLDITDNQHPTSAAPSKLAPLSDVFESSEARSKRTEKQSVAGNYACPDHPPRSNLLSSSSGFPHFDRMPPSGLALSAGLVQGLQGMVGQKEQIGFRAGTAGSYGDGDAVQVVVMKCDRVADVKASGEVPGMLVQRDVTDVDNPDQRMTDEIRSLCTSLGVFMTNTFTAPLTVVYYSYVVWRYVGWVGPVGVYAFFFLGSMVTRKIIAPIAALVARQEKLEGNFRIGHVRVRDAAESIVLSHALPTEHVHIDADLDNVLAVQEKLVFQHSILEFAMKVYDYFSTAVNYLILLVPIFAGAFAEATKDDAGKVAQLISNSSFATLQLMYGFSMLIDASKYASDVAGHASRVAELFEALGIIQEGMKNTESMAPANLSEAGPGKQLGTGSVIHPRHKKGVEKAAPADPCRLSSEVWTKSNQLADAPGGLTSSPSGGSKLQCTVEEGQRVRADHQKDLSTGTRQTGMEVRGRSIALQEEQTVDWTMVRAPTIFHLCGGDDWLEYSIHRVPRELYALLVAVFPGKWPEDMLVIPTFQCGGVDLCIPPVKRGKGEGAADDTDEVDEGFGKLCMRVGEDMDRMLGVFLRWQSSICGYLQSKGYWADSVDPSSGYALAPRGGWGNITSSTHQQGHAGSQQDPVVEKRIMEKPPQEHWESKLCYSEVYAARVLLGYEVQQVGACPVVVHPRFGTRAYPASLVTTAPLEPLLEAISAARDGFSGEMEAEPELVSAGDKSSAEGGKGVGQEHKKGNEEEEEGGDDKSWVKVAGHSEIMQESWDVNEKQKSCLVIPDNSMQIEDPPFAEQRLLDQCPILPLYNSSCGKNTTGLGREQVHDDALDEVEKELLMRVSAMTIKQSTAGENGKVEQGSTAALSVTTSHMMRQETAISGDRQTANDQDMLVIKEMTCSIPDSGRVIVKDLTVRLQQGESLLVMGPSGCGKTTIVKAIGGIWPLDAGSVKMVEWNKRETQAPNVIVLTQTPLMARGGLLAQLIYPLLPVDRGDLGAALSETTDFELRCQGKGPSRVATGQQEDDDRFCDEYQPFLLKEQVIQWNPSYGKDDGGGGGDGGGDTTTQLGGSRRPTVSSSFSGSRCWTREWAHGKRDRRRVPQTFQRGWTAIHEHPEWPAKLRKVLEMVDLGYLLQRVGGDWEAQIDWRNAVSLGEQQRLSIARVFFHMPQLVVLDEATSALGEEMEEKIYRHLMRLGISFVSISHRSRMEAWHTKTLRLDGIGLGTWNLHSRFTTENS</sequence>
<keyword evidence="5" id="KW-0067">ATP-binding</keyword>
<dbReference type="Proteomes" id="UP000265515">
    <property type="component" value="Unassembled WGS sequence"/>
</dbReference>
<dbReference type="PANTHER" id="PTHR11384:SF59">
    <property type="entry name" value="LYSOSOMAL COBALAMIN TRANSPORTER ABCD4"/>
    <property type="match status" value="1"/>
</dbReference>
<feature type="transmembrane region" description="Helical" evidence="9">
    <location>
        <begin position="250"/>
        <end position="275"/>
    </location>
</feature>